<proteinExistence type="predicted"/>
<dbReference type="EMBL" id="MOAM01000010">
    <property type="protein sequence ID" value="ROL77533.1"/>
    <property type="molecule type" value="Genomic_DNA"/>
</dbReference>
<dbReference type="AlphaFoldDB" id="A0A423DYN6"/>
<sequence>MEDYCVWVNGGSLLLIAPDVLADQRQAVLDSVLYAQLVANKFAGSRFSNYQTWYERYRNTLTERDWIFTKFHHESKSASDCSLLSAIQPLQLWLETRHTGASAIIDQGIAALIRDAQGLECFGGFTFEARDTGAVLVMEIGLVHPGPVIDLCSISITYAQAPEVAGIEQSLAGEMLCNEVVINGGAAVLDGKIFEASRADLRSLMARKQQEHNYLMALDSQPEGDNHE</sequence>
<protein>
    <submittedName>
        <fullName evidence="1">Uncharacterized protein</fullName>
    </submittedName>
</protein>
<gene>
    <name evidence="1" type="ORF">BHU25_04970</name>
</gene>
<dbReference type="Proteomes" id="UP000285286">
    <property type="component" value="Unassembled WGS sequence"/>
</dbReference>
<organism evidence="1 2">
    <name type="scientific">Pseudomonas vranovensis</name>
    <dbReference type="NCBI Taxonomy" id="321661"/>
    <lineage>
        <taxon>Bacteria</taxon>
        <taxon>Pseudomonadati</taxon>
        <taxon>Pseudomonadota</taxon>
        <taxon>Gammaproteobacteria</taxon>
        <taxon>Pseudomonadales</taxon>
        <taxon>Pseudomonadaceae</taxon>
        <taxon>Pseudomonas</taxon>
    </lineage>
</organism>
<keyword evidence="2" id="KW-1185">Reference proteome</keyword>
<reference evidence="1 2" key="1">
    <citation type="submission" date="2016-10" db="EMBL/GenBank/DDBJ databases">
        <title>Comparative genome analysis of multiple Pseudomonas spp. focuses on biocontrol and plant growth promoting traits.</title>
        <authorList>
            <person name="Tao X.-Y."/>
            <person name="Taylor C.G."/>
        </authorList>
    </citation>
    <scope>NUCLEOTIDE SEQUENCE [LARGE SCALE GENOMIC DNA]</scope>
    <source>
        <strain evidence="1 2">15D11</strain>
    </source>
</reference>
<dbReference type="RefSeq" id="WP_123565002.1">
    <property type="nucleotide sequence ID" value="NZ_MOAM01000010.1"/>
</dbReference>
<accession>A0A423DYN6</accession>
<evidence type="ECO:0000313" key="1">
    <source>
        <dbReference type="EMBL" id="ROL77533.1"/>
    </source>
</evidence>
<name>A0A423DYN6_9PSED</name>
<comment type="caution">
    <text evidence="1">The sequence shown here is derived from an EMBL/GenBank/DDBJ whole genome shotgun (WGS) entry which is preliminary data.</text>
</comment>
<evidence type="ECO:0000313" key="2">
    <source>
        <dbReference type="Proteomes" id="UP000285286"/>
    </source>
</evidence>